<keyword evidence="7" id="KW-1185">Reference proteome</keyword>
<dbReference type="GO" id="GO:0006313">
    <property type="term" value="P:DNA transposition"/>
    <property type="evidence" value="ECO:0007669"/>
    <property type="project" value="InterPro"/>
</dbReference>
<dbReference type="GO" id="GO:0004803">
    <property type="term" value="F:transposase activity"/>
    <property type="evidence" value="ECO:0007669"/>
    <property type="project" value="InterPro"/>
</dbReference>
<sequence length="124" mass="14515">MPRYRKSAEDKPQYCSPSFKKLTPHQVAQNVEPGAEVVICCEADEQWSYVQNKGHPRWLFYAYNRIRKRGLAHVLGPRNALTLRRLLALLSLFTITFYMTDAWPVYRTLLPSTSHVISKKYTQR</sequence>
<dbReference type="NCBIfam" id="NF033558">
    <property type="entry name" value="transpos_IS1"/>
    <property type="match status" value="1"/>
</dbReference>
<dbReference type="AlphaFoldDB" id="E9CQB3"/>
<feature type="non-terminal residue" evidence="6">
    <location>
        <position position="124"/>
    </location>
</feature>
<evidence type="ECO:0000256" key="5">
    <source>
        <dbReference type="SAM" id="Phobius"/>
    </source>
</evidence>
<dbReference type="HOGENOM" id="CLU_076276_5_0_6"/>
<evidence type="ECO:0000313" key="7">
    <source>
        <dbReference type="Proteomes" id="UP000013568"/>
    </source>
</evidence>
<dbReference type="EMBL" id="GL636198">
    <property type="protein sequence ID" value="EFW11258.1"/>
    <property type="molecule type" value="Genomic_DNA"/>
</dbReference>
<evidence type="ECO:0000256" key="4">
    <source>
        <dbReference type="ARBA" id="ARBA00023172"/>
    </source>
</evidence>
<keyword evidence="5" id="KW-0812">Transmembrane</keyword>
<reference evidence="7" key="1">
    <citation type="journal article" date="2011" name="Genome Biol. Evol.">
        <title>Massive genomic decay in Serratia symbiotica, a recently evolved symbiont of aphids.</title>
        <authorList>
            <person name="Burke G.R."/>
            <person name="Moran N.A."/>
        </authorList>
    </citation>
    <scope>NUCLEOTIDE SEQUENCE [LARGE SCALE GENOMIC DNA]</scope>
    <source>
        <strain evidence="7">Tucson</strain>
    </source>
</reference>
<evidence type="ECO:0000313" key="6">
    <source>
        <dbReference type="EMBL" id="EFW11258.1"/>
    </source>
</evidence>
<dbReference type="GO" id="GO:0003677">
    <property type="term" value="F:DNA binding"/>
    <property type="evidence" value="ECO:0007669"/>
    <property type="project" value="InterPro"/>
</dbReference>
<evidence type="ECO:0000256" key="1">
    <source>
        <dbReference type="ARBA" id="ARBA00004091"/>
    </source>
</evidence>
<gene>
    <name evidence="6" type="ORF">SSYM_0071</name>
</gene>
<keyword evidence="3" id="KW-0815">Transposition</keyword>
<proteinExistence type="inferred from homology"/>
<name>E9CQB3_9GAMM</name>
<dbReference type="InterPro" id="IPR005063">
    <property type="entry name" value="Transposase_27"/>
</dbReference>
<comment type="function">
    <text evidence="1">Absolutely required for transposition of IS1.</text>
</comment>
<accession>E9CQB3</accession>
<evidence type="ECO:0000256" key="3">
    <source>
        <dbReference type="ARBA" id="ARBA00022578"/>
    </source>
</evidence>
<keyword evidence="4" id="KW-0233">DNA recombination</keyword>
<dbReference type="PANTHER" id="PTHR33293:SF1">
    <property type="entry name" value="INSERTION ELEMENT IS1 1 PROTEIN INSB-RELATED"/>
    <property type="match status" value="1"/>
</dbReference>
<evidence type="ECO:0000256" key="2">
    <source>
        <dbReference type="ARBA" id="ARBA00008841"/>
    </source>
</evidence>
<dbReference type="Proteomes" id="UP000013568">
    <property type="component" value="Unassembled WGS sequence"/>
</dbReference>
<keyword evidence="5" id="KW-0472">Membrane</keyword>
<dbReference type="PANTHER" id="PTHR33293">
    <property type="entry name" value="INSERTION ELEMENT IS1 1 PROTEIN INSB-RELATED"/>
    <property type="match status" value="1"/>
</dbReference>
<protein>
    <submittedName>
        <fullName evidence="6">Transposase, IS1 family</fullName>
    </submittedName>
</protein>
<organism evidence="6 7">
    <name type="scientific">Serratia symbiotica str. Tucson</name>
    <dbReference type="NCBI Taxonomy" id="914128"/>
    <lineage>
        <taxon>Bacteria</taxon>
        <taxon>Pseudomonadati</taxon>
        <taxon>Pseudomonadota</taxon>
        <taxon>Gammaproteobacteria</taxon>
        <taxon>Enterobacterales</taxon>
        <taxon>Yersiniaceae</taxon>
        <taxon>Serratia</taxon>
        <taxon>Serratia symbiotica</taxon>
    </lineage>
</organism>
<keyword evidence="5" id="KW-1133">Transmembrane helix</keyword>
<comment type="similarity">
    <text evidence="2">Belongs to the transposase 27 family.</text>
</comment>
<dbReference type="InterPro" id="IPR051354">
    <property type="entry name" value="Transposase_27_IS1"/>
</dbReference>
<dbReference type="Pfam" id="PF03400">
    <property type="entry name" value="DDE_Tnp_IS1"/>
    <property type="match status" value="1"/>
</dbReference>
<feature type="transmembrane region" description="Helical" evidence="5">
    <location>
        <begin position="86"/>
        <end position="106"/>
    </location>
</feature>